<reference evidence="5 6" key="1">
    <citation type="submission" date="2019-09" db="EMBL/GenBank/DDBJ databases">
        <title>Phylogenetic characterization of a novel taxon of the genus Bifidobacterium: Bifidobacterium choloepi sp. nov.</title>
        <authorList>
            <person name="Modesto M."/>
            <person name="Satti M."/>
        </authorList>
    </citation>
    <scope>NUCLEOTIDE SEQUENCE [LARGE SCALE GENOMIC DNA]</scope>
    <source>
        <strain evidence="5 6">BRDM6</strain>
    </source>
</reference>
<comment type="caution">
    <text evidence="5">The sequence shown here is derived from an EMBL/GenBank/DDBJ whole genome shotgun (WGS) entry which is preliminary data.</text>
</comment>
<dbReference type="Proteomes" id="UP000469292">
    <property type="component" value="Unassembled WGS sequence"/>
</dbReference>
<evidence type="ECO:0000256" key="2">
    <source>
        <dbReference type="PIRSR" id="PIRSR640198-2"/>
    </source>
</evidence>
<sequence length="350" mass="39678">MDRRTVRPRQWRTRRRLVDWDAPARRGAGQAGRRHCAAAATVGSMAMGGVDTHGGERLADRLRRERDGHVRHSLLYWTQVLFSFHSNHMEGSSLSLEQTAQLYEGGLSLAGAEGERFILDDMLTVSNHFRAVDYLLTRVDDPVDRKMVTDLHSILMNGTADQWRDWMNVGGYKRRGNEIRRIDGATIHTARPEDVPALMDRFFAACAAMTPDSPSLALAHWMFEKIHPLSDGNGRVGRLLLFKECLRLGTVPPLFRADYGADYLRALDAFPQAPDMLVRLMRQERRYYLDRFVGRLAAGQVASGWDDTADGDVSGDDSRLRDAVRFDHDVDSASRAYTQMYPDLLHIDFD</sequence>
<dbReference type="InterPro" id="IPR036597">
    <property type="entry name" value="Fido-like_dom_sf"/>
</dbReference>
<dbReference type="Pfam" id="PF02661">
    <property type="entry name" value="Fic"/>
    <property type="match status" value="1"/>
</dbReference>
<evidence type="ECO:0000313" key="6">
    <source>
        <dbReference type="Proteomes" id="UP000469292"/>
    </source>
</evidence>
<proteinExistence type="predicted"/>
<dbReference type="EMBL" id="VYSG01000001">
    <property type="protein sequence ID" value="NEG69053.1"/>
    <property type="molecule type" value="Genomic_DNA"/>
</dbReference>
<dbReference type="PANTHER" id="PTHR13504:SF38">
    <property type="entry name" value="FIDO DOMAIN-CONTAINING PROTEIN"/>
    <property type="match status" value="1"/>
</dbReference>
<feature type="domain" description="Fido" evidence="4">
    <location>
        <begin position="143"/>
        <end position="283"/>
    </location>
</feature>
<feature type="binding site" evidence="2">
    <location>
        <begin position="231"/>
        <end position="238"/>
    </location>
    <ligand>
        <name>ATP</name>
        <dbReference type="ChEBI" id="CHEBI:30616"/>
    </ligand>
</feature>
<dbReference type="Gene3D" id="1.10.3290.10">
    <property type="entry name" value="Fido-like domain"/>
    <property type="match status" value="1"/>
</dbReference>
<dbReference type="InterPro" id="IPR003812">
    <property type="entry name" value="Fido"/>
</dbReference>
<feature type="active site" evidence="1">
    <location>
        <position position="227"/>
    </location>
</feature>
<keyword evidence="6" id="KW-1185">Reference proteome</keyword>
<keyword evidence="2" id="KW-0547">Nucleotide-binding</keyword>
<feature type="site" description="Important for autoinhibition of adenylyltransferase activity" evidence="3">
    <location>
        <position position="90"/>
    </location>
</feature>
<dbReference type="InterPro" id="IPR040198">
    <property type="entry name" value="Fido_containing"/>
</dbReference>
<accession>A0A6I5NFB9</accession>
<keyword evidence="2" id="KW-0067">ATP-binding</keyword>
<dbReference type="PROSITE" id="PS51459">
    <property type="entry name" value="FIDO"/>
    <property type="match status" value="1"/>
</dbReference>
<name>A0A6I5NFB9_9BIFI</name>
<gene>
    <name evidence="5" type="ORF">F6S87_00075</name>
</gene>
<evidence type="ECO:0000256" key="1">
    <source>
        <dbReference type="PIRSR" id="PIRSR640198-1"/>
    </source>
</evidence>
<protein>
    <submittedName>
        <fullName evidence="5">Fic family protein</fullName>
    </submittedName>
</protein>
<dbReference type="GO" id="GO:0005524">
    <property type="term" value="F:ATP binding"/>
    <property type="evidence" value="ECO:0007669"/>
    <property type="project" value="UniProtKB-KW"/>
</dbReference>
<evidence type="ECO:0000313" key="5">
    <source>
        <dbReference type="EMBL" id="NEG69053.1"/>
    </source>
</evidence>
<dbReference type="SUPFAM" id="SSF140931">
    <property type="entry name" value="Fic-like"/>
    <property type="match status" value="1"/>
</dbReference>
<evidence type="ECO:0000259" key="4">
    <source>
        <dbReference type="PROSITE" id="PS51459"/>
    </source>
</evidence>
<dbReference type="PANTHER" id="PTHR13504">
    <property type="entry name" value="FIDO DOMAIN-CONTAINING PROTEIN DDB_G0283145"/>
    <property type="match status" value="1"/>
</dbReference>
<evidence type="ECO:0000256" key="3">
    <source>
        <dbReference type="PIRSR" id="PIRSR640198-3"/>
    </source>
</evidence>
<dbReference type="AlphaFoldDB" id="A0A6I5NFB9"/>
<organism evidence="5 6">
    <name type="scientific">Bifidobacterium choloepi</name>
    <dbReference type="NCBI Taxonomy" id="2614131"/>
    <lineage>
        <taxon>Bacteria</taxon>
        <taxon>Bacillati</taxon>
        <taxon>Actinomycetota</taxon>
        <taxon>Actinomycetes</taxon>
        <taxon>Bifidobacteriales</taxon>
        <taxon>Bifidobacteriaceae</taxon>
        <taxon>Bifidobacterium</taxon>
    </lineage>
</organism>